<accession>A0A3L8PY07</accession>
<evidence type="ECO:0000256" key="2">
    <source>
        <dbReference type="ARBA" id="ARBA00022729"/>
    </source>
</evidence>
<keyword evidence="2 3" id="KW-0732">Signal</keyword>
<evidence type="ECO:0000313" key="6">
    <source>
        <dbReference type="Proteomes" id="UP000281474"/>
    </source>
</evidence>
<gene>
    <name evidence="5" type="ORF">D5018_07890</name>
</gene>
<reference evidence="5 6" key="1">
    <citation type="submission" date="2018-09" db="EMBL/GenBank/DDBJ databases">
        <title>Phylogeny of the Shewanellaceae, and recommendation for two new genera, Pseudoshewanella and Parashewanella.</title>
        <authorList>
            <person name="Wang G."/>
        </authorList>
    </citation>
    <scope>NUCLEOTIDE SEQUENCE [LARGE SCALE GENOMIC DNA]</scope>
    <source>
        <strain evidence="5 6">C51</strain>
    </source>
</reference>
<organism evidence="5 6">
    <name type="scientific">Parashewanella curva</name>
    <dbReference type="NCBI Taxonomy" id="2338552"/>
    <lineage>
        <taxon>Bacteria</taxon>
        <taxon>Pseudomonadati</taxon>
        <taxon>Pseudomonadota</taxon>
        <taxon>Gammaproteobacteria</taxon>
        <taxon>Alteromonadales</taxon>
        <taxon>Shewanellaceae</taxon>
        <taxon>Parashewanella</taxon>
    </lineage>
</organism>
<dbReference type="RefSeq" id="WP_121838460.1">
    <property type="nucleotide sequence ID" value="NZ_ML014767.1"/>
</dbReference>
<sequence>MKDTRLLSILALGISAALLSGCGESTSSNAGPDFGDKPVTPAPDNGNGFNQKALIANLADNVIAPTFAEFRQDAIAQQQAVNAYCQQETALAANNASAENVQTALTTAQNSWTKAIGVWQQAELMQVGPLLANDAQLRNSIYSWPTVSSCGVDFDVMFFKTGTVNGAPYDITKRTANRRGLDALEYLLFNKNLASSCTTAAPSGWDNLTDSEKKIARCNFAVEVAKDIKNSADTVVSSWTAHTALLKKAGESGSGFSSEHEAVNRFSDAMFYLDSTTKDIKLAYPLGIAEKNSCGAEACPQDVESKYAHQSIKHIINNLEAFERLLKGGEGIGFTDYLVNEGDQDTANIMLSDVQKAITSAKAYQTTLAQALENNSEQVTQTHAEVKKVTDKLKTDFINSLALTLPKTSAGDND</sequence>
<dbReference type="InterPro" id="IPR018976">
    <property type="entry name" value="Imelysin-like"/>
</dbReference>
<feature type="chain" id="PRO_5018039571" evidence="3">
    <location>
        <begin position="31"/>
        <end position="414"/>
    </location>
</feature>
<dbReference type="CDD" id="cd14659">
    <property type="entry name" value="Imelysin-like_IPPA"/>
    <property type="match status" value="1"/>
</dbReference>
<feature type="signal peptide" evidence="3">
    <location>
        <begin position="1"/>
        <end position="30"/>
    </location>
</feature>
<proteinExistence type="predicted"/>
<dbReference type="Pfam" id="PF09375">
    <property type="entry name" value="Peptidase_M75"/>
    <property type="match status" value="1"/>
</dbReference>
<dbReference type="Gene3D" id="1.20.1420.20">
    <property type="entry name" value="M75 peptidase, HXXE motif"/>
    <property type="match status" value="1"/>
</dbReference>
<dbReference type="EMBL" id="QZEI01000018">
    <property type="protein sequence ID" value="RLV60306.1"/>
    <property type="molecule type" value="Genomic_DNA"/>
</dbReference>
<dbReference type="PROSITE" id="PS51257">
    <property type="entry name" value="PROKAR_LIPOPROTEIN"/>
    <property type="match status" value="1"/>
</dbReference>
<evidence type="ECO:0000313" key="5">
    <source>
        <dbReference type="EMBL" id="RLV60306.1"/>
    </source>
</evidence>
<comment type="subcellular location">
    <subcellularLocation>
        <location evidence="1">Cell envelope</location>
    </subcellularLocation>
</comment>
<dbReference type="AlphaFoldDB" id="A0A3L8PY07"/>
<dbReference type="OrthoDB" id="7058523at2"/>
<protein>
    <submittedName>
        <fullName evidence="5">Peptidase M75</fullName>
    </submittedName>
</protein>
<dbReference type="GO" id="GO:0030313">
    <property type="term" value="C:cell envelope"/>
    <property type="evidence" value="ECO:0007669"/>
    <property type="project" value="UniProtKB-SubCell"/>
</dbReference>
<keyword evidence="6" id="KW-1185">Reference proteome</keyword>
<evidence type="ECO:0000256" key="3">
    <source>
        <dbReference type="SAM" id="SignalP"/>
    </source>
</evidence>
<dbReference type="Proteomes" id="UP000281474">
    <property type="component" value="Unassembled WGS sequence"/>
</dbReference>
<comment type="caution">
    <text evidence="5">The sequence shown here is derived from an EMBL/GenBank/DDBJ whole genome shotgun (WGS) entry which is preliminary data.</text>
</comment>
<name>A0A3L8PY07_9GAMM</name>
<feature type="domain" description="Imelysin-like" evidence="4">
    <location>
        <begin position="64"/>
        <end position="390"/>
    </location>
</feature>
<dbReference type="InterPro" id="IPR038352">
    <property type="entry name" value="Imelysin_sf"/>
</dbReference>
<dbReference type="InterPro" id="IPR034984">
    <property type="entry name" value="Imelysin-like_IPPA"/>
</dbReference>
<evidence type="ECO:0000256" key="1">
    <source>
        <dbReference type="ARBA" id="ARBA00004196"/>
    </source>
</evidence>
<evidence type="ECO:0000259" key="4">
    <source>
        <dbReference type="Pfam" id="PF09375"/>
    </source>
</evidence>